<feature type="transmembrane region" description="Helical" evidence="2">
    <location>
        <begin position="295"/>
        <end position="314"/>
    </location>
</feature>
<name>A0AA40F7E1_9PEZI</name>
<gene>
    <name evidence="4" type="ORF">B0T18DRAFT_93218</name>
</gene>
<reference evidence="4" key="1">
    <citation type="submission" date="2023-06" db="EMBL/GenBank/DDBJ databases">
        <title>Genome-scale phylogeny and comparative genomics of the fungal order Sordariales.</title>
        <authorList>
            <consortium name="Lawrence Berkeley National Laboratory"/>
            <person name="Hensen N."/>
            <person name="Bonometti L."/>
            <person name="Westerberg I."/>
            <person name="Brannstrom I.O."/>
            <person name="Guillou S."/>
            <person name="Cros-Aarteil S."/>
            <person name="Calhoun S."/>
            <person name="Haridas S."/>
            <person name="Kuo A."/>
            <person name="Mondo S."/>
            <person name="Pangilinan J."/>
            <person name="Riley R."/>
            <person name="LaButti K."/>
            <person name="Andreopoulos B."/>
            <person name="Lipzen A."/>
            <person name="Chen C."/>
            <person name="Yanf M."/>
            <person name="Daum C."/>
            <person name="Ng V."/>
            <person name="Clum A."/>
            <person name="Steindorff A."/>
            <person name="Ohm R."/>
            <person name="Martin F."/>
            <person name="Silar P."/>
            <person name="Natvig D."/>
            <person name="Lalanne C."/>
            <person name="Gautier V."/>
            <person name="Ament-velasquez S.L."/>
            <person name="Kruys A."/>
            <person name="Hutchinson M.I."/>
            <person name="Powell A.J."/>
            <person name="Barry K."/>
            <person name="Miller A.N."/>
            <person name="Grigoriev I.V."/>
            <person name="Debuchy R."/>
            <person name="Gladieux P."/>
            <person name="Thoren M.H."/>
            <person name="Johannesson H."/>
        </authorList>
    </citation>
    <scope>NUCLEOTIDE SEQUENCE</scope>
    <source>
        <strain evidence="4">SMH3187-1</strain>
    </source>
</reference>
<organism evidence="4 5">
    <name type="scientific">Schizothecium vesticola</name>
    <dbReference type="NCBI Taxonomy" id="314040"/>
    <lineage>
        <taxon>Eukaryota</taxon>
        <taxon>Fungi</taxon>
        <taxon>Dikarya</taxon>
        <taxon>Ascomycota</taxon>
        <taxon>Pezizomycotina</taxon>
        <taxon>Sordariomycetes</taxon>
        <taxon>Sordariomycetidae</taxon>
        <taxon>Sordariales</taxon>
        <taxon>Schizotheciaceae</taxon>
        <taxon>Schizothecium</taxon>
    </lineage>
</organism>
<keyword evidence="2" id="KW-0812">Transmembrane</keyword>
<feature type="compositionally biased region" description="Polar residues" evidence="1">
    <location>
        <begin position="1"/>
        <end position="11"/>
    </location>
</feature>
<sequence length="414" mass="46828">MTPNQSRGSLSSDKDAEPVSTTSTASDSRIRDLITLTPNGLSNVLKKSRTRLQAPSSSAVVGKEKKSLELNTFTSIEHDEPRHPGPPVRRPKNILDLHPELQLMIIEHLHFGDIVRLRQTCKRYRALTSPTQMRALFGPLHLRHEILGHCKVCLERDLDGETQLLSTPTDLGYPFSSICIKCALIANDRRLRVGQQVQLGNHASAWICRWCGWPIHEGVNSCSKPHFHHSCEWAFRAAMRRFVLLGWIQLALGIVAAALSWRYFRHAALVFAPTTSFLLLWLCLAYLISQPLQRFSYFIVLFLELAILGCWIPPTYYISIVIAARPPGTALPKVTVASLTFFCLNMFFRLVNVLGYIAIISGYDLARRKRPQVSTGRKLTYPVMFWLIQWAYPPSVGHSGALIDEEAPFTFRRV</sequence>
<dbReference type="Pfam" id="PF00646">
    <property type="entry name" value="F-box"/>
    <property type="match status" value="1"/>
</dbReference>
<accession>A0AA40F7E1</accession>
<keyword evidence="5" id="KW-1185">Reference proteome</keyword>
<feature type="region of interest" description="Disordered" evidence="1">
    <location>
        <begin position="1"/>
        <end position="31"/>
    </location>
</feature>
<dbReference type="InterPro" id="IPR036047">
    <property type="entry name" value="F-box-like_dom_sf"/>
</dbReference>
<proteinExistence type="predicted"/>
<evidence type="ECO:0000256" key="2">
    <source>
        <dbReference type="SAM" id="Phobius"/>
    </source>
</evidence>
<evidence type="ECO:0000259" key="3">
    <source>
        <dbReference type="PROSITE" id="PS50181"/>
    </source>
</evidence>
<evidence type="ECO:0000256" key="1">
    <source>
        <dbReference type="SAM" id="MobiDB-lite"/>
    </source>
</evidence>
<dbReference type="SUPFAM" id="SSF81383">
    <property type="entry name" value="F-box domain"/>
    <property type="match status" value="1"/>
</dbReference>
<comment type="caution">
    <text evidence="4">The sequence shown here is derived from an EMBL/GenBank/DDBJ whole genome shotgun (WGS) entry which is preliminary data.</text>
</comment>
<dbReference type="InterPro" id="IPR001810">
    <property type="entry name" value="F-box_dom"/>
</dbReference>
<dbReference type="PROSITE" id="PS50181">
    <property type="entry name" value="FBOX"/>
    <property type="match status" value="1"/>
</dbReference>
<evidence type="ECO:0000313" key="5">
    <source>
        <dbReference type="Proteomes" id="UP001172155"/>
    </source>
</evidence>
<dbReference type="AlphaFoldDB" id="A0AA40F7E1"/>
<protein>
    <recommendedName>
        <fullName evidence="3">F-box domain-containing protein</fullName>
    </recommendedName>
</protein>
<dbReference type="Proteomes" id="UP001172155">
    <property type="component" value="Unassembled WGS sequence"/>
</dbReference>
<evidence type="ECO:0000313" key="4">
    <source>
        <dbReference type="EMBL" id="KAK0752570.1"/>
    </source>
</evidence>
<dbReference type="EMBL" id="JAUKUD010000002">
    <property type="protein sequence ID" value="KAK0752570.1"/>
    <property type="molecule type" value="Genomic_DNA"/>
</dbReference>
<keyword evidence="2" id="KW-1133">Transmembrane helix</keyword>
<feature type="transmembrane region" description="Helical" evidence="2">
    <location>
        <begin position="334"/>
        <end position="360"/>
    </location>
</feature>
<keyword evidence="2" id="KW-0472">Membrane</keyword>
<feature type="domain" description="F-box" evidence="3">
    <location>
        <begin position="91"/>
        <end position="140"/>
    </location>
</feature>
<feature type="transmembrane region" description="Helical" evidence="2">
    <location>
        <begin position="267"/>
        <end position="288"/>
    </location>
</feature>
<feature type="transmembrane region" description="Helical" evidence="2">
    <location>
        <begin position="242"/>
        <end position="261"/>
    </location>
</feature>